<keyword evidence="1" id="KW-0472">Membrane</keyword>
<evidence type="ECO:0000313" key="3">
    <source>
        <dbReference type="Proteomes" id="UP000248961"/>
    </source>
</evidence>
<evidence type="ECO:0000313" key="2">
    <source>
        <dbReference type="EMBL" id="RAL11599.1"/>
    </source>
</evidence>
<protein>
    <submittedName>
        <fullName evidence="2">Uncharacterized protein</fullName>
    </submittedName>
</protein>
<sequence>MTNTPDFPRCGSSQAHFTLRLTGSGGPQQFNCVVVVVVVAVVVVIAVLWSLEHQHIPCSTLQKGRPLHAIDQNETEEYIK</sequence>
<name>A0A395HVP5_ASPHC</name>
<feature type="transmembrane region" description="Helical" evidence="1">
    <location>
        <begin position="30"/>
        <end position="51"/>
    </location>
</feature>
<keyword evidence="3" id="KW-1185">Reference proteome</keyword>
<dbReference type="Proteomes" id="UP000248961">
    <property type="component" value="Unassembled WGS sequence"/>
</dbReference>
<dbReference type="EMBL" id="KZ824287">
    <property type="protein sequence ID" value="RAL11599.1"/>
    <property type="molecule type" value="Genomic_DNA"/>
</dbReference>
<reference evidence="2 3" key="1">
    <citation type="submission" date="2018-02" db="EMBL/GenBank/DDBJ databases">
        <title>The genomes of Aspergillus section Nigri reveals drivers in fungal speciation.</title>
        <authorList>
            <consortium name="DOE Joint Genome Institute"/>
            <person name="Vesth T.C."/>
            <person name="Nybo J."/>
            <person name="Theobald S."/>
            <person name="Brandl J."/>
            <person name="Frisvad J.C."/>
            <person name="Nielsen K.F."/>
            <person name="Lyhne E.K."/>
            <person name="Kogle M.E."/>
            <person name="Kuo A."/>
            <person name="Riley R."/>
            <person name="Clum A."/>
            <person name="Nolan M."/>
            <person name="Lipzen A."/>
            <person name="Salamov A."/>
            <person name="Henrissat B."/>
            <person name="Wiebenga A."/>
            <person name="De vries R.P."/>
            <person name="Grigoriev I.V."/>
            <person name="Mortensen U.H."/>
            <person name="Andersen M.R."/>
            <person name="Baker S.E."/>
        </authorList>
    </citation>
    <scope>NUCLEOTIDE SEQUENCE [LARGE SCALE GENOMIC DNA]</scope>
    <source>
        <strain evidence="2 3">CBS 101889</strain>
    </source>
</reference>
<dbReference type="RefSeq" id="XP_025550753.1">
    <property type="nucleotide sequence ID" value="XM_025701128.1"/>
</dbReference>
<evidence type="ECO:0000256" key="1">
    <source>
        <dbReference type="SAM" id="Phobius"/>
    </source>
</evidence>
<dbReference type="AlphaFoldDB" id="A0A395HVP5"/>
<accession>A0A395HVP5</accession>
<gene>
    <name evidence="2" type="ORF">BO97DRAFT_90646</name>
</gene>
<keyword evidence="1" id="KW-1133">Transmembrane helix</keyword>
<keyword evidence="1" id="KW-0812">Transmembrane</keyword>
<proteinExistence type="predicted"/>
<dbReference type="VEuPathDB" id="FungiDB:BO97DRAFT_90646"/>
<dbReference type="GeneID" id="37205417"/>
<organism evidence="2 3">
    <name type="scientific">Aspergillus homomorphus (strain CBS 101889)</name>
    <dbReference type="NCBI Taxonomy" id="1450537"/>
    <lineage>
        <taxon>Eukaryota</taxon>
        <taxon>Fungi</taxon>
        <taxon>Dikarya</taxon>
        <taxon>Ascomycota</taxon>
        <taxon>Pezizomycotina</taxon>
        <taxon>Eurotiomycetes</taxon>
        <taxon>Eurotiomycetidae</taxon>
        <taxon>Eurotiales</taxon>
        <taxon>Aspergillaceae</taxon>
        <taxon>Aspergillus</taxon>
        <taxon>Aspergillus subgen. Circumdati</taxon>
    </lineage>
</organism>